<proteinExistence type="predicted"/>
<evidence type="ECO:0000313" key="3">
    <source>
        <dbReference type="Proteomes" id="UP000004358"/>
    </source>
</evidence>
<dbReference type="HOGENOM" id="CLU_3115123_0_0_0"/>
<dbReference type="AlphaFoldDB" id="A3ZLN7"/>
<keyword evidence="1" id="KW-1133">Transmembrane helix</keyword>
<feature type="transmembrane region" description="Helical" evidence="1">
    <location>
        <begin position="13"/>
        <end position="33"/>
    </location>
</feature>
<dbReference type="STRING" id="314230.DSM3645_09732"/>
<organism evidence="2 3">
    <name type="scientific">Blastopirellula marina DSM 3645</name>
    <dbReference type="NCBI Taxonomy" id="314230"/>
    <lineage>
        <taxon>Bacteria</taxon>
        <taxon>Pseudomonadati</taxon>
        <taxon>Planctomycetota</taxon>
        <taxon>Planctomycetia</taxon>
        <taxon>Pirellulales</taxon>
        <taxon>Pirellulaceae</taxon>
        <taxon>Blastopirellula</taxon>
    </lineage>
</organism>
<gene>
    <name evidence="2" type="ORF">DSM3645_09732</name>
</gene>
<dbReference type="Proteomes" id="UP000004358">
    <property type="component" value="Unassembled WGS sequence"/>
</dbReference>
<accession>A3ZLN7</accession>
<evidence type="ECO:0000256" key="1">
    <source>
        <dbReference type="SAM" id="Phobius"/>
    </source>
</evidence>
<dbReference type="EMBL" id="AANZ01000001">
    <property type="protein sequence ID" value="EAQ82670.1"/>
    <property type="molecule type" value="Genomic_DNA"/>
</dbReference>
<protein>
    <submittedName>
        <fullName evidence="2">Uncharacterized protein</fullName>
    </submittedName>
</protein>
<comment type="caution">
    <text evidence="2">The sequence shown here is derived from an EMBL/GenBank/DDBJ whole genome shotgun (WGS) entry which is preliminary data.</text>
</comment>
<sequence>MNAWESTVTYRNLLLWGIAVTTGIVAMTILLWATPRALLAVQMIFDEVTR</sequence>
<keyword evidence="1" id="KW-0812">Transmembrane</keyword>
<evidence type="ECO:0000313" key="2">
    <source>
        <dbReference type="EMBL" id="EAQ82670.1"/>
    </source>
</evidence>
<reference evidence="2 3" key="1">
    <citation type="submission" date="2006-02" db="EMBL/GenBank/DDBJ databases">
        <authorList>
            <person name="Amann R."/>
            <person name="Ferriera S."/>
            <person name="Johnson J."/>
            <person name="Kravitz S."/>
            <person name="Halpern A."/>
            <person name="Remington K."/>
            <person name="Beeson K."/>
            <person name="Tran B."/>
            <person name="Rogers Y.-H."/>
            <person name="Friedman R."/>
            <person name="Venter J.C."/>
        </authorList>
    </citation>
    <scope>NUCLEOTIDE SEQUENCE [LARGE SCALE GENOMIC DNA]</scope>
    <source>
        <strain evidence="2 3">DSM 3645</strain>
    </source>
</reference>
<name>A3ZLN7_9BACT</name>
<keyword evidence="1" id="KW-0472">Membrane</keyword>